<evidence type="ECO:0000313" key="4">
    <source>
        <dbReference type="EMBL" id="CAA9563345.1"/>
    </source>
</evidence>
<name>A0A6J4V300_9BACT</name>
<dbReference type="AlphaFoldDB" id="A0A6J4V300"/>
<evidence type="ECO:0000256" key="1">
    <source>
        <dbReference type="ARBA" id="ARBA00010211"/>
    </source>
</evidence>
<feature type="domain" description="Fumarylacetoacetase-like C-terminal" evidence="3">
    <location>
        <begin position="84"/>
        <end position="269"/>
    </location>
</feature>
<evidence type="ECO:0000256" key="2">
    <source>
        <dbReference type="ARBA" id="ARBA00022723"/>
    </source>
</evidence>
<dbReference type="GO" id="GO:0044281">
    <property type="term" value="P:small molecule metabolic process"/>
    <property type="evidence" value="ECO:0007669"/>
    <property type="project" value="UniProtKB-ARBA"/>
</dbReference>
<proteinExistence type="inferred from homology"/>
<organism evidence="4">
    <name type="scientific">uncultured Thermomicrobiales bacterium</name>
    <dbReference type="NCBI Taxonomy" id="1645740"/>
    <lineage>
        <taxon>Bacteria</taxon>
        <taxon>Pseudomonadati</taxon>
        <taxon>Thermomicrobiota</taxon>
        <taxon>Thermomicrobia</taxon>
        <taxon>Thermomicrobiales</taxon>
        <taxon>environmental samples</taxon>
    </lineage>
</organism>
<dbReference type="Pfam" id="PF01557">
    <property type="entry name" value="FAA_hydrolase"/>
    <property type="match status" value="1"/>
</dbReference>
<dbReference type="InterPro" id="IPR011234">
    <property type="entry name" value="Fumarylacetoacetase-like_C"/>
</dbReference>
<dbReference type="GO" id="GO:0016787">
    <property type="term" value="F:hydrolase activity"/>
    <property type="evidence" value="ECO:0007669"/>
    <property type="project" value="UniProtKB-KW"/>
</dbReference>
<keyword evidence="4" id="KW-0378">Hydrolase</keyword>
<sequence>MKFVHFDDFRLGLLAGEGDAGGGRVVDISDLVGVAGQGPQARLAALIAGWAALAPTLREAARREGVPLASVRLRPAVPKPGQLVCAAVNYREPGRPEAGPFNAFLKAPTAIIGHGDTVELPDAPASVFHFEPELALVIGRRAAHLAADAALDAVFGYTPFIDVSARGLPGGFFLGKSWHTFAPLGPGLVTADEVPDPNDLRVECAVDGELRQAYSTRDMARHVRELLVEITKVIALEPGDVVATGVHHAGLGPIKGGDRVRVAIERLGPALEVMVHDPLDRTWD</sequence>
<protein>
    <submittedName>
        <fullName evidence="4">Fumarylacetoacetate hydrolase family protein</fullName>
    </submittedName>
</protein>
<reference evidence="4" key="1">
    <citation type="submission" date="2020-02" db="EMBL/GenBank/DDBJ databases">
        <authorList>
            <person name="Meier V. D."/>
        </authorList>
    </citation>
    <scope>NUCLEOTIDE SEQUENCE</scope>
    <source>
        <strain evidence="4">AVDCRST_MAG88</strain>
    </source>
</reference>
<dbReference type="GO" id="GO:0046872">
    <property type="term" value="F:metal ion binding"/>
    <property type="evidence" value="ECO:0007669"/>
    <property type="project" value="UniProtKB-KW"/>
</dbReference>
<accession>A0A6J4V300</accession>
<keyword evidence="2" id="KW-0479">Metal-binding</keyword>
<dbReference type="SUPFAM" id="SSF56529">
    <property type="entry name" value="FAH"/>
    <property type="match status" value="1"/>
</dbReference>
<dbReference type="Gene3D" id="3.90.850.10">
    <property type="entry name" value="Fumarylacetoacetase-like, C-terminal domain"/>
    <property type="match status" value="1"/>
</dbReference>
<evidence type="ECO:0000259" key="3">
    <source>
        <dbReference type="Pfam" id="PF01557"/>
    </source>
</evidence>
<dbReference type="PANTHER" id="PTHR42796:SF4">
    <property type="entry name" value="FUMARYLACETOACETATE HYDROLASE DOMAIN-CONTAINING PROTEIN 2A"/>
    <property type="match status" value="1"/>
</dbReference>
<dbReference type="InterPro" id="IPR036663">
    <property type="entry name" value="Fumarylacetoacetase_C_sf"/>
</dbReference>
<dbReference type="InterPro" id="IPR051121">
    <property type="entry name" value="FAH"/>
</dbReference>
<dbReference type="PANTHER" id="PTHR42796">
    <property type="entry name" value="FUMARYLACETOACETATE HYDROLASE DOMAIN-CONTAINING PROTEIN 2A-RELATED"/>
    <property type="match status" value="1"/>
</dbReference>
<gene>
    <name evidence="4" type="ORF">AVDCRST_MAG88-1686</name>
</gene>
<comment type="similarity">
    <text evidence="1">Belongs to the FAH family.</text>
</comment>
<dbReference type="EMBL" id="CADCWM010000487">
    <property type="protein sequence ID" value="CAA9563345.1"/>
    <property type="molecule type" value="Genomic_DNA"/>
</dbReference>